<evidence type="ECO:0000313" key="2">
    <source>
        <dbReference type="Proteomes" id="UP000757435"/>
    </source>
</evidence>
<evidence type="ECO:0000313" key="1">
    <source>
        <dbReference type="EMBL" id="MBW4660202.1"/>
    </source>
</evidence>
<reference evidence="1" key="2">
    <citation type="journal article" date="2022" name="Microbiol. Resour. Announc.">
        <title>Metagenome Sequencing to Explore Phylogenomics of Terrestrial Cyanobacteria.</title>
        <authorList>
            <person name="Ward R.D."/>
            <person name="Stajich J.E."/>
            <person name="Johansen J.R."/>
            <person name="Huntemann M."/>
            <person name="Clum A."/>
            <person name="Foster B."/>
            <person name="Foster B."/>
            <person name="Roux S."/>
            <person name="Palaniappan K."/>
            <person name="Varghese N."/>
            <person name="Mukherjee S."/>
            <person name="Reddy T.B.K."/>
            <person name="Daum C."/>
            <person name="Copeland A."/>
            <person name="Chen I.A."/>
            <person name="Ivanova N.N."/>
            <person name="Kyrpides N.C."/>
            <person name="Shapiro N."/>
            <person name="Eloe-Fadrosh E.A."/>
            <person name="Pietrasiak N."/>
        </authorList>
    </citation>
    <scope>NUCLEOTIDE SEQUENCE</scope>
    <source>
        <strain evidence="1">UHER 2000/2452</strain>
    </source>
</reference>
<dbReference type="InterPro" id="IPR021291">
    <property type="entry name" value="Tsr0524-like"/>
</dbReference>
<name>A0A951UNB2_9CYAN</name>
<accession>A0A951UNB2</accession>
<dbReference type="Proteomes" id="UP000757435">
    <property type="component" value="Unassembled WGS sequence"/>
</dbReference>
<dbReference type="EMBL" id="JAHHHD010000018">
    <property type="protein sequence ID" value="MBW4660202.1"/>
    <property type="molecule type" value="Genomic_DNA"/>
</dbReference>
<protein>
    <submittedName>
        <fullName evidence="1">DUF2862 domain-containing protein</fullName>
    </submittedName>
</protein>
<reference evidence="1" key="1">
    <citation type="submission" date="2021-05" db="EMBL/GenBank/DDBJ databases">
        <authorList>
            <person name="Pietrasiak N."/>
            <person name="Ward R."/>
            <person name="Stajich J.E."/>
            <person name="Kurbessoian T."/>
        </authorList>
    </citation>
    <scope>NUCLEOTIDE SEQUENCE</scope>
    <source>
        <strain evidence="1">UHER 2000/2452</strain>
    </source>
</reference>
<proteinExistence type="predicted"/>
<organism evidence="1 2">
    <name type="scientific">Drouetiella hepatica Uher 2000/2452</name>
    <dbReference type="NCBI Taxonomy" id="904376"/>
    <lineage>
        <taxon>Bacteria</taxon>
        <taxon>Bacillati</taxon>
        <taxon>Cyanobacteriota</taxon>
        <taxon>Cyanophyceae</taxon>
        <taxon>Oculatellales</taxon>
        <taxon>Oculatellaceae</taxon>
        <taxon>Drouetiella</taxon>
    </lineage>
</organism>
<sequence length="64" mass="7312">MEIGQRVRVQRLRDRSSKEVVAHLGKIGRVQGYKVTDGQGVGVVVKFDDNFTTWFFEDEIEPMG</sequence>
<dbReference type="AlphaFoldDB" id="A0A951UNB2"/>
<comment type="caution">
    <text evidence="1">The sequence shown here is derived from an EMBL/GenBank/DDBJ whole genome shotgun (WGS) entry which is preliminary data.</text>
</comment>
<gene>
    <name evidence="1" type="ORF">KME15_16120</name>
</gene>
<dbReference type="Pfam" id="PF11061">
    <property type="entry name" value="Tsr0524-like"/>
    <property type="match status" value="1"/>
</dbReference>